<comment type="subunit">
    <text evidence="12">Monomer and homodimer.</text>
</comment>
<gene>
    <name evidence="12" type="primary">moaA</name>
    <name evidence="14" type="ordered locus">Snas_3299</name>
</gene>
<evidence type="ECO:0000259" key="13">
    <source>
        <dbReference type="PROSITE" id="PS51918"/>
    </source>
</evidence>
<feature type="binding site" evidence="12">
    <location>
        <position position="73"/>
    </location>
    <ligand>
        <name>GTP</name>
        <dbReference type="ChEBI" id="CHEBI:37565"/>
    </ligand>
</feature>
<feature type="binding site" evidence="12">
    <location>
        <position position="198"/>
    </location>
    <ligand>
        <name>S-adenosyl-L-methionine</name>
        <dbReference type="ChEBI" id="CHEBI:59789"/>
    </ligand>
</feature>
<feature type="binding site" evidence="12">
    <location>
        <position position="77"/>
    </location>
    <ligand>
        <name>S-adenosyl-L-methionine</name>
        <dbReference type="ChEBI" id="CHEBI:59789"/>
    </ligand>
</feature>
<evidence type="ECO:0000313" key="15">
    <source>
        <dbReference type="Proteomes" id="UP000000844"/>
    </source>
</evidence>
<keyword evidence="9 12" id="KW-0501">Molybdenum cofactor biosynthesis</keyword>
<keyword evidence="3 12" id="KW-0949">S-adenosyl-L-methionine</keyword>
<evidence type="ECO:0000256" key="5">
    <source>
        <dbReference type="ARBA" id="ARBA00022741"/>
    </source>
</evidence>
<comment type="catalytic activity">
    <reaction evidence="11 12">
        <text>GTP + AH2 + S-adenosyl-L-methionine = (8S)-3',8-cyclo-7,8-dihydroguanosine 5'-triphosphate + 5'-deoxyadenosine + L-methionine + A + H(+)</text>
        <dbReference type="Rhea" id="RHEA:49576"/>
        <dbReference type="ChEBI" id="CHEBI:13193"/>
        <dbReference type="ChEBI" id="CHEBI:15378"/>
        <dbReference type="ChEBI" id="CHEBI:17319"/>
        <dbReference type="ChEBI" id="CHEBI:17499"/>
        <dbReference type="ChEBI" id="CHEBI:37565"/>
        <dbReference type="ChEBI" id="CHEBI:57844"/>
        <dbReference type="ChEBI" id="CHEBI:59789"/>
        <dbReference type="ChEBI" id="CHEBI:131766"/>
        <dbReference type="EC" id="4.1.99.22"/>
    </reaction>
</comment>
<evidence type="ECO:0000256" key="2">
    <source>
        <dbReference type="ARBA" id="ARBA00022485"/>
    </source>
</evidence>
<dbReference type="EC" id="4.1.99.22" evidence="1 12"/>
<dbReference type="SUPFAM" id="SSF102114">
    <property type="entry name" value="Radical SAM enzymes"/>
    <property type="match status" value="1"/>
</dbReference>
<dbReference type="PANTHER" id="PTHR22960:SF0">
    <property type="entry name" value="MOLYBDENUM COFACTOR BIOSYNTHESIS PROTEIN 1"/>
    <property type="match status" value="1"/>
</dbReference>
<comment type="function">
    <text evidence="12">Catalyzes the cyclization of GTP to (8S)-3',8-cyclo-7,8-dihydroguanosine 5'-triphosphate.</text>
</comment>
<dbReference type="InterPro" id="IPR000385">
    <property type="entry name" value="MoaA_NifB_PqqE_Fe-S-bd_CS"/>
</dbReference>
<dbReference type="SFLD" id="SFLDG01383">
    <property type="entry name" value="cyclic_pyranopterin_phosphate"/>
    <property type="match status" value="1"/>
</dbReference>
<dbReference type="InterPro" id="IPR050105">
    <property type="entry name" value="MoCo_biosynth_MoaA/MoaC"/>
</dbReference>
<dbReference type="InterPro" id="IPR040064">
    <property type="entry name" value="MoaA-like"/>
</dbReference>
<keyword evidence="15" id="KW-1185">Reference proteome</keyword>
<feature type="binding site" evidence="12">
    <location>
        <position position="104"/>
    </location>
    <ligand>
        <name>GTP</name>
        <dbReference type="ChEBI" id="CHEBI:37565"/>
    </ligand>
</feature>
<keyword evidence="8 12" id="KW-0342">GTP-binding</keyword>
<evidence type="ECO:0000256" key="8">
    <source>
        <dbReference type="ARBA" id="ARBA00023134"/>
    </source>
</evidence>
<dbReference type="AlphaFoldDB" id="D3PUF4"/>
<dbReference type="GO" id="GO:0005525">
    <property type="term" value="F:GTP binding"/>
    <property type="evidence" value="ECO:0007669"/>
    <property type="project" value="UniProtKB-UniRule"/>
</dbReference>
<feature type="binding site" evidence="12">
    <location>
        <position position="36"/>
    </location>
    <ligand>
        <name>S-adenosyl-L-methionine</name>
        <dbReference type="ChEBI" id="CHEBI:59789"/>
    </ligand>
</feature>
<protein>
    <recommendedName>
        <fullName evidence="1 12">GTP 3',8-cyclase</fullName>
        <ecNumber evidence="1 12">4.1.99.22</ecNumber>
    </recommendedName>
    <alternativeName>
        <fullName evidence="12">Molybdenum cofactor biosynthesis protein A</fullName>
    </alternativeName>
</protein>
<dbReference type="CDD" id="cd01335">
    <property type="entry name" value="Radical_SAM"/>
    <property type="match status" value="1"/>
</dbReference>
<dbReference type="InterPro" id="IPR013483">
    <property type="entry name" value="MoaA"/>
</dbReference>
<feature type="binding site" evidence="12">
    <location>
        <position position="264"/>
    </location>
    <ligand>
        <name>[4Fe-4S] cluster</name>
        <dbReference type="ChEBI" id="CHEBI:49883"/>
        <label>2</label>
        <note>4Fe-4S-substrate</note>
    </ligand>
</feature>
<feature type="binding site" evidence="12">
    <location>
        <position position="23"/>
    </location>
    <ligand>
        <name>GTP</name>
        <dbReference type="ChEBI" id="CHEBI:37565"/>
    </ligand>
</feature>
<dbReference type="OrthoDB" id="9763993at2"/>
<dbReference type="CDD" id="cd21117">
    <property type="entry name" value="Twitch_MoaA"/>
    <property type="match status" value="1"/>
</dbReference>
<dbReference type="InterPro" id="IPR058240">
    <property type="entry name" value="rSAM_sf"/>
</dbReference>
<feature type="binding site" evidence="12">
    <location>
        <position position="164"/>
    </location>
    <ligand>
        <name>GTP</name>
        <dbReference type="ChEBI" id="CHEBI:37565"/>
    </ligand>
</feature>
<comment type="similarity">
    <text evidence="12">Belongs to the radical SAM superfamily. MoaA family.</text>
</comment>
<keyword evidence="4 12" id="KW-0479">Metal-binding</keyword>
<feature type="binding site" evidence="12">
    <location>
        <position position="37"/>
    </location>
    <ligand>
        <name>[4Fe-4S] cluster</name>
        <dbReference type="ChEBI" id="CHEBI:49883"/>
        <label>1</label>
        <note>4Fe-4S-S-AdoMet</note>
    </ligand>
</feature>
<keyword evidence="5 12" id="KW-0547">Nucleotide-binding</keyword>
<comment type="pathway">
    <text evidence="12">Cofactor biosynthesis; molybdopterin biosynthesis.</text>
</comment>
<dbReference type="EMBL" id="CP001778">
    <property type="protein sequence ID" value="ADD42967.1"/>
    <property type="molecule type" value="Genomic_DNA"/>
</dbReference>
<dbReference type="Pfam" id="PF04055">
    <property type="entry name" value="Radical_SAM"/>
    <property type="match status" value="1"/>
</dbReference>
<evidence type="ECO:0000256" key="4">
    <source>
        <dbReference type="ARBA" id="ARBA00022723"/>
    </source>
</evidence>
<dbReference type="Proteomes" id="UP000000844">
    <property type="component" value="Chromosome"/>
</dbReference>
<dbReference type="SFLD" id="SFLDG01386">
    <property type="entry name" value="main_SPASM_domain-containing"/>
    <property type="match status" value="1"/>
</dbReference>
<dbReference type="GO" id="GO:0006777">
    <property type="term" value="P:Mo-molybdopterin cofactor biosynthetic process"/>
    <property type="evidence" value="ECO:0007669"/>
    <property type="project" value="UniProtKB-UniRule"/>
</dbReference>
<keyword evidence="6 12" id="KW-0408">Iron</keyword>
<dbReference type="SFLD" id="SFLDS00029">
    <property type="entry name" value="Radical_SAM"/>
    <property type="match status" value="1"/>
</dbReference>
<dbReference type="GO" id="GO:0061799">
    <property type="term" value="F:cyclic pyranopterin monophosphate synthase activity"/>
    <property type="evidence" value="ECO:0007669"/>
    <property type="project" value="TreeGrafter"/>
</dbReference>
<reference evidence="14 15" key="1">
    <citation type="journal article" date="2009" name="Stand. Genomic Sci.">
        <title>Complete genome sequence of Stackebrandtia nassauensis type strain (LLR-40K-21).</title>
        <authorList>
            <person name="Munk C."/>
            <person name="Lapidus A."/>
            <person name="Copeland A."/>
            <person name="Jando M."/>
            <person name="Mayilraj S."/>
            <person name="Glavina Del Rio T."/>
            <person name="Nolan M."/>
            <person name="Chen F."/>
            <person name="Lucas S."/>
            <person name="Tice H."/>
            <person name="Cheng J.F."/>
            <person name="Han C."/>
            <person name="Detter J.C."/>
            <person name="Bruce D."/>
            <person name="Goodwin L."/>
            <person name="Chain P."/>
            <person name="Pitluck S."/>
            <person name="Goker M."/>
            <person name="Ovchinikova G."/>
            <person name="Pati A."/>
            <person name="Ivanova N."/>
            <person name="Mavromatis K."/>
            <person name="Chen A."/>
            <person name="Palaniappan K."/>
            <person name="Land M."/>
            <person name="Hauser L."/>
            <person name="Chang Y.J."/>
            <person name="Jeffries C.D."/>
            <person name="Bristow J."/>
            <person name="Eisen J.A."/>
            <person name="Markowitz V."/>
            <person name="Hugenholtz P."/>
            <person name="Kyrpides N.C."/>
            <person name="Klenk H.P."/>
        </authorList>
    </citation>
    <scope>NUCLEOTIDE SEQUENCE [LARGE SCALE GENOMIC DNA]</scope>
    <source>
        <strain evidence="15">DSM 44728 / CIP 108903 / NRRL B-16338 / NBRC 102104 / LLR-40K-21</strain>
    </source>
</reference>
<dbReference type="InterPro" id="IPR013785">
    <property type="entry name" value="Aldolase_TIM"/>
</dbReference>
<evidence type="ECO:0000256" key="1">
    <source>
        <dbReference type="ARBA" id="ARBA00012167"/>
    </source>
</evidence>
<dbReference type="NCBIfam" id="TIGR02666">
    <property type="entry name" value="moaA"/>
    <property type="match status" value="1"/>
</dbReference>
<sequence length="347" mass="38004">MATSDPLPTTVTDALGRPMGSLRVSVTDRCNLRCRYCMPEEEYAWLSSTDILSFDELTTVASAFTELGVDKIRLTGGEPLLRPGLDELIGKLATDERITDIALTTNGILLSGKASGLREAGLGRVTVSLDTLDAARFRELSRRGTHDAALAGIATAAEVFGSLKIDTVVMRGFNDDELVDLIEYGKTVSAEVRFIEYMDVGGATGWTEQQVYSRARIIEDLTAHYGHVTPLAKHDTAPADQFALPDGTVFGIISSTTQPFCGACDRSRLTADGMWLRCLYARTGTDLRGPLRRGADRDELAALIADIWRRRRDQGAVHRLDDDSRTVFVGLENLKRDPHLEMHTRGG</sequence>
<evidence type="ECO:0000256" key="6">
    <source>
        <dbReference type="ARBA" id="ARBA00023004"/>
    </source>
</evidence>
<dbReference type="PROSITE" id="PS51918">
    <property type="entry name" value="RADICAL_SAM"/>
    <property type="match status" value="1"/>
</dbReference>
<organism evidence="14 15">
    <name type="scientific">Stackebrandtia nassauensis (strain DSM 44728 / CIP 108903 / NRRL B-16338 / NBRC 102104 / LLR-40K-21)</name>
    <dbReference type="NCBI Taxonomy" id="446470"/>
    <lineage>
        <taxon>Bacteria</taxon>
        <taxon>Bacillati</taxon>
        <taxon>Actinomycetota</taxon>
        <taxon>Actinomycetes</taxon>
        <taxon>Glycomycetales</taxon>
        <taxon>Glycomycetaceae</taxon>
        <taxon>Stackebrandtia</taxon>
    </lineage>
</organism>
<dbReference type="GO" id="GO:0061798">
    <property type="term" value="F:GTP 3',8'-cyclase activity"/>
    <property type="evidence" value="ECO:0007669"/>
    <property type="project" value="UniProtKB-UniRule"/>
</dbReference>
<dbReference type="SFLD" id="SFLDG01067">
    <property type="entry name" value="SPASM/twitch_domain_containing"/>
    <property type="match status" value="1"/>
</dbReference>
<proteinExistence type="inferred from homology"/>
<dbReference type="InterPro" id="IPR007197">
    <property type="entry name" value="rSAM"/>
</dbReference>
<dbReference type="InterPro" id="IPR010505">
    <property type="entry name" value="MoaA_twitch"/>
</dbReference>
<evidence type="ECO:0000256" key="11">
    <source>
        <dbReference type="ARBA" id="ARBA00048697"/>
    </source>
</evidence>
<dbReference type="KEGG" id="sna:Snas_3299"/>
<evidence type="ECO:0000256" key="3">
    <source>
        <dbReference type="ARBA" id="ARBA00022691"/>
    </source>
</evidence>
<feature type="domain" description="Radical SAM core" evidence="13">
    <location>
        <begin position="14"/>
        <end position="228"/>
    </location>
</feature>
<dbReference type="GO" id="GO:0051539">
    <property type="term" value="F:4 iron, 4 sulfur cluster binding"/>
    <property type="evidence" value="ECO:0007669"/>
    <property type="project" value="UniProtKB-UniRule"/>
</dbReference>
<dbReference type="HOGENOM" id="CLU_009273_0_1_11"/>
<feature type="binding site" evidence="12">
    <location>
        <position position="278"/>
    </location>
    <ligand>
        <name>[4Fe-4S] cluster</name>
        <dbReference type="ChEBI" id="CHEBI:49883"/>
        <label>2</label>
        <note>4Fe-4S-substrate</note>
    </ligand>
</feature>
<evidence type="ECO:0000256" key="10">
    <source>
        <dbReference type="ARBA" id="ARBA00023239"/>
    </source>
</evidence>
<feature type="binding site" evidence="12">
    <location>
        <position position="128"/>
    </location>
    <ligand>
        <name>S-adenosyl-L-methionine</name>
        <dbReference type="ChEBI" id="CHEBI:59789"/>
    </ligand>
</feature>
<feature type="binding site" evidence="12">
    <location>
        <position position="261"/>
    </location>
    <ligand>
        <name>[4Fe-4S] cluster</name>
        <dbReference type="ChEBI" id="CHEBI:49883"/>
        <label>2</label>
        <note>4Fe-4S-substrate</note>
    </ligand>
</feature>
<evidence type="ECO:0000313" key="14">
    <source>
        <dbReference type="EMBL" id="ADD42967.1"/>
    </source>
</evidence>
<keyword evidence="7 12" id="KW-0411">Iron-sulfur</keyword>
<evidence type="ECO:0000256" key="7">
    <source>
        <dbReference type="ARBA" id="ARBA00023014"/>
    </source>
</evidence>
<comment type="cofactor">
    <cofactor evidence="12">
        <name>[4Fe-4S] cluster</name>
        <dbReference type="ChEBI" id="CHEBI:49883"/>
    </cofactor>
    <text evidence="12">Binds 2 [4Fe-4S] clusters. Binds 1 [4Fe-4S] cluster coordinated with 3 cysteines and an exchangeable S-adenosyl-L-methionine and 1 [4Fe-4S] cluster coordinated with 3 cysteines and the GTP-derived substrate.</text>
</comment>
<dbReference type="UniPathway" id="UPA00344"/>
<keyword evidence="10 12" id="KW-0456">Lyase</keyword>
<dbReference type="eggNOG" id="COG2896">
    <property type="taxonomic scope" value="Bacteria"/>
</dbReference>
<dbReference type="HAMAP" id="MF_01225_B">
    <property type="entry name" value="MoaA_B"/>
    <property type="match status" value="1"/>
</dbReference>
<name>D3PUF4_STANL</name>
<feature type="binding site" evidence="12">
    <location>
        <position position="34"/>
    </location>
    <ligand>
        <name>[4Fe-4S] cluster</name>
        <dbReference type="ChEBI" id="CHEBI:49883"/>
        <label>1</label>
        <note>4Fe-4S-S-AdoMet</note>
    </ligand>
</feature>
<feature type="binding site" evidence="12">
    <location>
        <begin position="266"/>
        <end position="268"/>
    </location>
    <ligand>
        <name>GTP</name>
        <dbReference type="ChEBI" id="CHEBI:37565"/>
    </ligand>
</feature>
<evidence type="ECO:0000256" key="12">
    <source>
        <dbReference type="HAMAP-Rule" id="MF_01225"/>
    </source>
</evidence>
<dbReference type="PROSITE" id="PS01305">
    <property type="entry name" value="MOAA_NIFB_PQQE"/>
    <property type="match status" value="1"/>
</dbReference>
<dbReference type="Pfam" id="PF06463">
    <property type="entry name" value="Mob_synth_C"/>
    <property type="match status" value="1"/>
</dbReference>
<dbReference type="GO" id="GO:1904047">
    <property type="term" value="F:S-adenosyl-L-methionine binding"/>
    <property type="evidence" value="ECO:0007669"/>
    <property type="project" value="UniProtKB-UniRule"/>
</dbReference>
<dbReference type="STRING" id="446470.Snas_3299"/>
<dbReference type="Gene3D" id="3.20.20.70">
    <property type="entry name" value="Aldolase class I"/>
    <property type="match status" value="1"/>
</dbReference>
<dbReference type="SMART" id="SM00729">
    <property type="entry name" value="Elp3"/>
    <property type="match status" value="1"/>
</dbReference>
<dbReference type="InterPro" id="IPR006638">
    <property type="entry name" value="Elp3/MiaA/NifB-like_rSAM"/>
</dbReference>
<dbReference type="PANTHER" id="PTHR22960">
    <property type="entry name" value="MOLYBDOPTERIN COFACTOR SYNTHESIS PROTEIN A"/>
    <property type="match status" value="1"/>
</dbReference>
<feature type="binding site" evidence="12">
    <location>
        <position position="30"/>
    </location>
    <ligand>
        <name>[4Fe-4S] cluster</name>
        <dbReference type="ChEBI" id="CHEBI:49883"/>
        <label>1</label>
        <note>4Fe-4S-S-AdoMet</note>
    </ligand>
</feature>
<dbReference type="RefSeq" id="WP_013018538.1">
    <property type="nucleotide sequence ID" value="NC_013947.1"/>
</dbReference>
<keyword evidence="2 12" id="KW-0004">4Fe-4S</keyword>
<accession>D3PUF4</accession>
<evidence type="ECO:0000256" key="9">
    <source>
        <dbReference type="ARBA" id="ARBA00023150"/>
    </source>
</evidence>
<dbReference type="GO" id="GO:0046872">
    <property type="term" value="F:metal ion binding"/>
    <property type="evidence" value="ECO:0007669"/>
    <property type="project" value="UniProtKB-KW"/>
</dbReference>